<name>A0A9W8EF07_9FUNG</name>
<dbReference type="GO" id="GO:0008419">
    <property type="term" value="F:RNA lariat debranching enzyme activity"/>
    <property type="evidence" value="ECO:0007669"/>
    <property type="project" value="UniProtKB-ARBA"/>
</dbReference>
<keyword evidence="7" id="KW-0479">Metal-binding</keyword>
<evidence type="ECO:0000313" key="15">
    <source>
        <dbReference type="EMBL" id="KAJ1985303.1"/>
    </source>
</evidence>
<evidence type="ECO:0000256" key="6">
    <source>
        <dbReference type="ARBA" id="ARBA00022664"/>
    </source>
</evidence>
<dbReference type="OrthoDB" id="407609at2759"/>
<protein>
    <submittedName>
        <fullName evidence="15">Lariat debranching enzyme</fullName>
    </submittedName>
</protein>
<dbReference type="InterPro" id="IPR029052">
    <property type="entry name" value="Metallo-depent_PP-like"/>
</dbReference>
<evidence type="ECO:0000256" key="13">
    <source>
        <dbReference type="SAM" id="MobiDB-lite"/>
    </source>
</evidence>
<dbReference type="GO" id="GO:0046872">
    <property type="term" value="F:metal ion binding"/>
    <property type="evidence" value="ECO:0007669"/>
    <property type="project" value="UniProtKB-KW"/>
</dbReference>
<sequence length="617" mass="70268">MLIAIEGCCHGELDRVYESVKRKQKKLKRRIELLIICGDMQTVRNFRDMDTMACPTKYTKMGDFYKYYSAKGNVPFPTIFIGGNHEVSSYLTELHHGGWAAKNVFFMGNAGVVRYNGVRIGGLSGVYYPDDYNKGHFEYPPYDRSTLRSVYHTRYFDVLKLLQIRQPLDCFISHDWPRGITDYGRTKTLLKQKPFFKEDIDKGKLGNPASQLLLQHLQPNHWFSAHLHVKYTAQVPHQNTERHSELSSYRQVQSSILNPQSPVANPTQTPLNPEALNLDIDLDSSDSESVISTKDRPTPPSTTIWDPETQINQSNPDAIDLDLEDSDDSMPETLRPATPTNHNPDAISITHSDEESDGIITDSSFAGVEAEKVASDAADEKHLGSPEKRKPKFYRSPIIEATNIRQHPDMVPLTRYLGVTNFLALDKCIKKRDHLDVIEIDVPALPGLTDNGSPKPRDEFILEYDPEWLAITRALHAYTPLTEVDNQQYPPTEELQVMVDKELKWVYNNLIANSKDPYPLRIPNNFRMSAPITSQKDIIKTGKQVKKLKVAQLRPLDYCTEKYSCNLKAGEYGPPYMYPNKQTKEFCQKLGISDYVNQMINKVSKNLSVVVRKAARK</sequence>
<comment type="caution">
    <text evidence="15">The sequence shown here is derived from an EMBL/GenBank/DDBJ whole genome shotgun (WGS) entry which is preliminary data.</text>
</comment>
<evidence type="ECO:0000259" key="14">
    <source>
        <dbReference type="SMART" id="SM01124"/>
    </source>
</evidence>
<feature type="compositionally biased region" description="Polar residues" evidence="13">
    <location>
        <begin position="301"/>
        <end position="316"/>
    </location>
</feature>
<evidence type="ECO:0000256" key="3">
    <source>
        <dbReference type="ARBA" id="ARBA00001954"/>
    </source>
</evidence>
<organism evidence="15 16">
    <name type="scientific">Dimargaris verticillata</name>
    <dbReference type="NCBI Taxonomy" id="2761393"/>
    <lineage>
        <taxon>Eukaryota</taxon>
        <taxon>Fungi</taxon>
        <taxon>Fungi incertae sedis</taxon>
        <taxon>Zoopagomycota</taxon>
        <taxon>Kickxellomycotina</taxon>
        <taxon>Dimargaritomycetes</taxon>
        <taxon>Dimargaritales</taxon>
        <taxon>Dimargaritaceae</taxon>
        <taxon>Dimargaris</taxon>
    </lineage>
</organism>
<dbReference type="InterPro" id="IPR007708">
    <property type="entry name" value="DBR1_C"/>
</dbReference>
<feature type="region of interest" description="Disordered" evidence="13">
    <location>
        <begin position="286"/>
        <end position="357"/>
    </location>
</feature>
<evidence type="ECO:0000256" key="1">
    <source>
        <dbReference type="ARBA" id="ARBA00001936"/>
    </source>
</evidence>
<gene>
    <name evidence="15" type="primary">DBR1</name>
    <name evidence="15" type="ORF">H4R34_000124</name>
</gene>
<evidence type="ECO:0000256" key="8">
    <source>
        <dbReference type="ARBA" id="ARBA00022801"/>
    </source>
</evidence>
<dbReference type="GO" id="GO:0000398">
    <property type="term" value="P:mRNA splicing, via spliceosome"/>
    <property type="evidence" value="ECO:0007669"/>
    <property type="project" value="TreeGrafter"/>
</dbReference>
<keyword evidence="8" id="KW-0378">Hydrolase</keyword>
<evidence type="ECO:0000256" key="5">
    <source>
        <dbReference type="ARBA" id="ARBA00006045"/>
    </source>
</evidence>
<dbReference type="CDD" id="cd00844">
    <property type="entry name" value="MPP_Dbr1_N"/>
    <property type="match status" value="1"/>
</dbReference>
<comment type="subcellular location">
    <subcellularLocation>
        <location evidence="4">Nucleus</location>
    </subcellularLocation>
</comment>
<keyword evidence="9" id="KW-0862">Zinc</keyword>
<comment type="cofactor">
    <cofactor evidence="3">
        <name>Fe(2+)</name>
        <dbReference type="ChEBI" id="CHEBI:29033"/>
    </cofactor>
</comment>
<comment type="cofactor">
    <cofactor evidence="1">
        <name>Mn(2+)</name>
        <dbReference type="ChEBI" id="CHEBI:29035"/>
    </cofactor>
</comment>
<feature type="compositionally biased region" description="Acidic residues" evidence="13">
    <location>
        <begin position="319"/>
        <end position="330"/>
    </location>
</feature>
<accession>A0A9W8EF07</accession>
<comment type="cofactor">
    <cofactor evidence="2">
        <name>Zn(2+)</name>
        <dbReference type="ChEBI" id="CHEBI:29105"/>
    </cofactor>
</comment>
<dbReference type="EMBL" id="JANBQB010000002">
    <property type="protein sequence ID" value="KAJ1985303.1"/>
    <property type="molecule type" value="Genomic_DNA"/>
</dbReference>
<dbReference type="InterPro" id="IPR041816">
    <property type="entry name" value="Dbr1_N"/>
</dbReference>
<dbReference type="Pfam" id="PF00149">
    <property type="entry name" value="Metallophos"/>
    <property type="match status" value="1"/>
</dbReference>
<keyword evidence="16" id="KW-1185">Reference proteome</keyword>
<evidence type="ECO:0000256" key="7">
    <source>
        <dbReference type="ARBA" id="ARBA00022723"/>
    </source>
</evidence>
<evidence type="ECO:0000256" key="2">
    <source>
        <dbReference type="ARBA" id="ARBA00001947"/>
    </source>
</evidence>
<dbReference type="FunFam" id="3.60.21.10:FF:000035">
    <property type="entry name" value="Lariat debranching enzyme"/>
    <property type="match status" value="1"/>
</dbReference>
<dbReference type="PANTHER" id="PTHR12849:SF0">
    <property type="entry name" value="LARIAT DEBRANCHING ENZYME"/>
    <property type="match status" value="1"/>
</dbReference>
<feature type="domain" description="Lariat debranching enzyme C-terminal" evidence="14">
    <location>
        <begin position="411"/>
        <end position="596"/>
    </location>
</feature>
<evidence type="ECO:0000256" key="10">
    <source>
        <dbReference type="ARBA" id="ARBA00023004"/>
    </source>
</evidence>
<dbReference type="PANTHER" id="PTHR12849">
    <property type="entry name" value="RNA LARIAT DEBRANCHING ENZYME"/>
    <property type="match status" value="1"/>
</dbReference>
<evidence type="ECO:0000256" key="12">
    <source>
        <dbReference type="ARBA" id="ARBA00023242"/>
    </source>
</evidence>
<keyword evidence="11" id="KW-0464">Manganese</keyword>
<proteinExistence type="inferred from homology"/>
<dbReference type="SMART" id="SM01124">
    <property type="entry name" value="DBR1"/>
    <property type="match status" value="1"/>
</dbReference>
<evidence type="ECO:0000256" key="4">
    <source>
        <dbReference type="ARBA" id="ARBA00004123"/>
    </source>
</evidence>
<dbReference type="GO" id="GO:0005634">
    <property type="term" value="C:nucleus"/>
    <property type="evidence" value="ECO:0007669"/>
    <property type="project" value="UniProtKB-SubCell"/>
</dbReference>
<dbReference type="Proteomes" id="UP001151582">
    <property type="component" value="Unassembled WGS sequence"/>
</dbReference>
<evidence type="ECO:0000256" key="9">
    <source>
        <dbReference type="ARBA" id="ARBA00022833"/>
    </source>
</evidence>
<dbReference type="AlphaFoldDB" id="A0A9W8EF07"/>
<reference evidence="15" key="1">
    <citation type="submission" date="2022-07" db="EMBL/GenBank/DDBJ databases">
        <title>Phylogenomic reconstructions and comparative analyses of Kickxellomycotina fungi.</title>
        <authorList>
            <person name="Reynolds N.K."/>
            <person name="Stajich J.E."/>
            <person name="Barry K."/>
            <person name="Grigoriev I.V."/>
            <person name="Crous P."/>
            <person name="Smith M.E."/>
        </authorList>
    </citation>
    <scope>NUCLEOTIDE SEQUENCE</scope>
    <source>
        <strain evidence="15">RSA 567</strain>
    </source>
</reference>
<evidence type="ECO:0000313" key="16">
    <source>
        <dbReference type="Proteomes" id="UP001151582"/>
    </source>
</evidence>
<evidence type="ECO:0000256" key="11">
    <source>
        <dbReference type="ARBA" id="ARBA00023211"/>
    </source>
</evidence>
<dbReference type="InterPro" id="IPR004843">
    <property type="entry name" value="Calcineurin-like_PHP"/>
</dbReference>
<dbReference type="SUPFAM" id="SSF56300">
    <property type="entry name" value="Metallo-dependent phosphatases"/>
    <property type="match status" value="1"/>
</dbReference>
<dbReference type="Pfam" id="PF05011">
    <property type="entry name" value="DBR1"/>
    <property type="match status" value="1"/>
</dbReference>
<keyword evidence="10" id="KW-0408">Iron</keyword>
<comment type="similarity">
    <text evidence="5">Belongs to the lariat debranching enzyme family.</text>
</comment>
<keyword evidence="6" id="KW-0507">mRNA processing</keyword>
<keyword evidence="12" id="KW-0539">Nucleus</keyword>